<gene>
    <name evidence="1" type="ORF">K9S39_30520</name>
</gene>
<evidence type="ECO:0000313" key="1">
    <source>
        <dbReference type="EMBL" id="UQA95618.1"/>
    </source>
</evidence>
<dbReference type="Proteomes" id="UP000830115">
    <property type="component" value="Chromosome"/>
</dbReference>
<sequence>MTAHRPRIFAVGGWRYEPEWLVDEFRENLAWVDELVIVDDRARTGELWVHEGDYRLMQRQALIDAGIRPWDWVLVTSPDERWGSRAKRVVRGLITKRHRRIFQFPLREMFTLTSYRTDGIWGDKWRPRLFPFLPDQEFTKGSIQTPPSPVEGGYERVRVPHVPIYHLENIAPASRIERAIVYEALSPGSQQRAARSAFWRRHDPTGRYIRAYGYAYLADTRGMRLAPVPVGDIVPRPTRPYHFRVPDELLVAECGQNREELTRWFHTTLARGPERFRRRRVR</sequence>
<organism evidence="1 2">
    <name type="scientific">Streptomyces halobius</name>
    <dbReference type="NCBI Taxonomy" id="2879846"/>
    <lineage>
        <taxon>Bacteria</taxon>
        <taxon>Bacillati</taxon>
        <taxon>Actinomycetota</taxon>
        <taxon>Actinomycetes</taxon>
        <taxon>Kitasatosporales</taxon>
        <taxon>Streptomycetaceae</taxon>
        <taxon>Streptomyces</taxon>
    </lineage>
</organism>
<reference evidence="1" key="1">
    <citation type="submission" date="2021-10" db="EMBL/GenBank/DDBJ databases">
        <title>Streptomyces nigrumlapis sp.nov.,an antimicrobial producing actinobacterium isolated from Black Gobi rocks.</title>
        <authorList>
            <person name="Wen Y."/>
            <person name="Zhang W."/>
            <person name="Liu X.G."/>
        </authorList>
    </citation>
    <scope>NUCLEOTIDE SEQUENCE</scope>
    <source>
        <strain evidence="1">ST13-2-2</strain>
    </source>
</reference>
<dbReference type="RefSeq" id="WP_248866531.1">
    <property type="nucleotide sequence ID" value="NZ_CP086322.1"/>
</dbReference>
<evidence type="ECO:0000313" key="2">
    <source>
        <dbReference type="Proteomes" id="UP000830115"/>
    </source>
</evidence>
<protein>
    <submittedName>
        <fullName evidence="1">Uncharacterized protein</fullName>
    </submittedName>
</protein>
<name>A0ABY4MD30_9ACTN</name>
<proteinExistence type="predicted"/>
<keyword evidence="2" id="KW-1185">Reference proteome</keyword>
<dbReference type="EMBL" id="CP086322">
    <property type="protein sequence ID" value="UQA95618.1"/>
    <property type="molecule type" value="Genomic_DNA"/>
</dbReference>
<accession>A0ABY4MD30</accession>